<evidence type="ECO:0008006" key="4">
    <source>
        <dbReference type="Google" id="ProtNLM"/>
    </source>
</evidence>
<keyword evidence="1" id="KW-1133">Transmembrane helix</keyword>
<evidence type="ECO:0000256" key="1">
    <source>
        <dbReference type="SAM" id="Phobius"/>
    </source>
</evidence>
<keyword evidence="1" id="KW-0812">Transmembrane</keyword>
<organism evidence="2 3">
    <name type="scientific">Durusdinium trenchii</name>
    <dbReference type="NCBI Taxonomy" id="1381693"/>
    <lineage>
        <taxon>Eukaryota</taxon>
        <taxon>Sar</taxon>
        <taxon>Alveolata</taxon>
        <taxon>Dinophyceae</taxon>
        <taxon>Suessiales</taxon>
        <taxon>Symbiodiniaceae</taxon>
        <taxon>Durusdinium</taxon>
    </lineage>
</organism>
<comment type="caution">
    <text evidence="2">The sequence shown here is derived from an EMBL/GenBank/DDBJ whole genome shotgun (WGS) entry which is preliminary data.</text>
</comment>
<keyword evidence="3" id="KW-1185">Reference proteome</keyword>
<keyword evidence="1" id="KW-0472">Membrane</keyword>
<gene>
    <name evidence="2" type="ORF">CCMP2556_LOCUS19626</name>
</gene>
<sequence length="132" mass="14808">MPTLLAGKLKSSGLAFIFGVVLLYPRPTLIGASLQVFLCWCCILAMNSWVSVGAWMKKKTCSLHFLVLESYEAANRPGMGGCDKRQQKRRVTVTAGPFRPWRRLRPHLRTGGGWFFAGAWQLGSPLRVLRTR</sequence>
<dbReference type="Proteomes" id="UP001642484">
    <property type="component" value="Unassembled WGS sequence"/>
</dbReference>
<proteinExistence type="predicted"/>
<evidence type="ECO:0000313" key="2">
    <source>
        <dbReference type="EMBL" id="CAK9034739.1"/>
    </source>
</evidence>
<reference evidence="2 3" key="1">
    <citation type="submission" date="2024-02" db="EMBL/GenBank/DDBJ databases">
        <authorList>
            <person name="Chen Y."/>
            <person name="Shah S."/>
            <person name="Dougan E. K."/>
            <person name="Thang M."/>
            <person name="Chan C."/>
        </authorList>
    </citation>
    <scope>NUCLEOTIDE SEQUENCE [LARGE SCALE GENOMIC DNA]</scope>
</reference>
<accession>A0ABP0L6C6</accession>
<dbReference type="EMBL" id="CAXAMN010011225">
    <property type="protein sequence ID" value="CAK9034739.1"/>
    <property type="molecule type" value="Genomic_DNA"/>
</dbReference>
<name>A0ABP0L6C6_9DINO</name>
<feature type="transmembrane region" description="Helical" evidence="1">
    <location>
        <begin position="30"/>
        <end position="50"/>
    </location>
</feature>
<feature type="transmembrane region" description="Helical" evidence="1">
    <location>
        <begin position="7"/>
        <end position="24"/>
    </location>
</feature>
<evidence type="ECO:0000313" key="3">
    <source>
        <dbReference type="Proteomes" id="UP001642484"/>
    </source>
</evidence>
<protein>
    <recommendedName>
        <fullName evidence="4">Secreted protein</fullName>
    </recommendedName>
</protein>